<dbReference type="AlphaFoldDB" id="A0A8B7YYV1"/>
<dbReference type="InterPro" id="IPR004344">
    <property type="entry name" value="TTL/TTLL_fam"/>
</dbReference>
<evidence type="ECO:0000256" key="14">
    <source>
        <dbReference type="SAM" id="MobiDB-lite"/>
    </source>
</evidence>
<dbReference type="Proteomes" id="UP000694845">
    <property type="component" value="Unplaced"/>
</dbReference>
<comment type="subunit">
    <text evidence="4">Monomer.</text>
</comment>
<organism evidence="15 16">
    <name type="scientific">Acanthaster planci</name>
    <name type="common">Crown-of-thorns starfish</name>
    <dbReference type="NCBI Taxonomy" id="133434"/>
    <lineage>
        <taxon>Eukaryota</taxon>
        <taxon>Metazoa</taxon>
        <taxon>Echinodermata</taxon>
        <taxon>Eleutherozoa</taxon>
        <taxon>Asterozoa</taxon>
        <taxon>Asteroidea</taxon>
        <taxon>Valvatacea</taxon>
        <taxon>Valvatida</taxon>
        <taxon>Acanthasteridae</taxon>
        <taxon>Acanthaster</taxon>
    </lineage>
</organism>
<evidence type="ECO:0000256" key="8">
    <source>
        <dbReference type="ARBA" id="ARBA00022842"/>
    </source>
</evidence>
<dbReference type="PANTHER" id="PTHR46570">
    <property type="entry name" value="TUBULIN--TYROSINE LIGASE"/>
    <property type="match status" value="1"/>
</dbReference>
<keyword evidence="15" id="KW-1185">Reference proteome</keyword>
<keyword evidence="9" id="KW-0630">Potassium</keyword>
<evidence type="ECO:0000256" key="6">
    <source>
        <dbReference type="ARBA" id="ARBA00022741"/>
    </source>
</evidence>
<evidence type="ECO:0000313" key="15">
    <source>
        <dbReference type="Proteomes" id="UP000694845"/>
    </source>
</evidence>
<dbReference type="OrthoDB" id="202825at2759"/>
<dbReference type="Pfam" id="PF03133">
    <property type="entry name" value="TTL"/>
    <property type="match status" value="1"/>
</dbReference>
<dbReference type="GO" id="GO:0005876">
    <property type="term" value="C:spindle microtubule"/>
    <property type="evidence" value="ECO:0007669"/>
    <property type="project" value="TreeGrafter"/>
</dbReference>
<dbReference type="GO" id="GO:0005524">
    <property type="term" value="F:ATP binding"/>
    <property type="evidence" value="ECO:0007669"/>
    <property type="project" value="UniProtKB-KW"/>
</dbReference>
<dbReference type="SUPFAM" id="SSF56059">
    <property type="entry name" value="Glutathione synthetase ATP-binding domain-like"/>
    <property type="match status" value="1"/>
</dbReference>
<evidence type="ECO:0000256" key="7">
    <source>
        <dbReference type="ARBA" id="ARBA00022840"/>
    </source>
</evidence>
<comment type="similarity">
    <text evidence="3">Belongs to the tubulin--tyrosine ligase family.</text>
</comment>
<reference evidence="16 17" key="1">
    <citation type="submission" date="2025-04" db="UniProtKB">
        <authorList>
            <consortium name="RefSeq"/>
        </authorList>
    </citation>
    <scope>IDENTIFICATION</scope>
</reference>
<comment type="catalytic activity">
    <reaction evidence="13">
        <text>C-terminal L-alpha-aminoacyl-L-glutamyl-L-glutamyl-[tubulin] + L-tyrosine + ATP = C-terminal L-alpha-aminoacyl-L-glutamyl-L-glutamyl-L-tyrosyl-[tubulin] + ADP + phosphate + H(+)</text>
        <dbReference type="Rhea" id="RHEA:17605"/>
        <dbReference type="Rhea" id="RHEA-COMP:16434"/>
        <dbReference type="Rhea" id="RHEA-COMP:16435"/>
        <dbReference type="ChEBI" id="CHEBI:15378"/>
        <dbReference type="ChEBI" id="CHEBI:30616"/>
        <dbReference type="ChEBI" id="CHEBI:43474"/>
        <dbReference type="ChEBI" id="CHEBI:58315"/>
        <dbReference type="ChEBI" id="CHEBI:149554"/>
        <dbReference type="ChEBI" id="CHEBI:149555"/>
        <dbReference type="ChEBI" id="CHEBI:456216"/>
        <dbReference type="EC" id="6.3.2.25"/>
    </reaction>
</comment>
<evidence type="ECO:0000256" key="12">
    <source>
        <dbReference type="ARBA" id="ARBA00041021"/>
    </source>
</evidence>
<evidence type="ECO:0000313" key="16">
    <source>
        <dbReference type="RefSeq" id="XP_022097867.1"/>
    </source>
</evidence>
<dbReference type="RefSeq" id="XP_022097867.1">
    <property type="nucleotide sequence ID" value="XM_022242175.1"/>
</dbReference>
<name>A0A8B7YYV1_ACAPL</name>
<sequence>MMYTFCVRDKESTVYAAVAEVLETKPHWTERRRAVTVSTVSGDRERSIAGGTLRVNLVLGERNRLPFGKLGHEPGLKQLVNYYRGSASLCRKTKLVSILKTSLQCSCNDVDWLPTSFVIRPANNNNASKVNHCSTSRDWLRQLRLSKLHSDDREEFQACWEKTRQARQGSVWIAKSSSGAKGKGILISQDPAELVAFVDSQTEAHVVQKYIEKPLLLTGDRKFDIRCWVLLDHEYNIFMMREGVLRTSSEPYIADDLKNVTSHLTNHCIQEACAQNYGKYEDGNEMFFKEFNRYLQDRYNKSMEDTILPQIRHIIRQCLTVIKEEVSTEGLGYQSFQLFGFDFVLDMDFKVWLIEVNGSPACAQRLKSQLVEGIICLVIDRVFPPPSEPSSLNQDSEDASSIQLASFEKL</sequence>
<comment type="function">
    <text evidence="10">Catalyzes the post-translational addition of a tyrosine to the C-terminal end of detyrosinated alpha-tubulin.</text>
</comment>
<dbReference type="PANTHER" id="PTHR46570:SF1">
    <property type="entry name" value="TUBULIN--TYROSINE LIGASE"/>
    <property type="match status" value="1"/>
</dbReference>
<dbReference type="GeneID" id="110983169"/>
<feature type="region of interest" description="Disordered" evidence="14">
    <location>
        <begin position="387"/>
        <end position="410"/>
    </location>
</feature>
<dbReference type="Gene3D" id="3.30.470.20">
    <property type="entry name" value="ATP-grasp fold, B domain"/>
    <property type="match status" value="1"/>
</dbReference>
<proteinExistence type="inferred from homology"/>
<gene>
    <name evidence="16 17" type="primary">LOC110983169</name>
</gene>
<evidence type="ECO:0000256" key="2">
    <source>
        <dbReference type="ARBA" id="ARBA00001958"/>
    </source>
</evidence>
<dbReference type="KEGG" id="aplc:110983169"/>
<evidence type="ECO:0000256" key="5">
    <source>
        <dbReference type="ARBA" id="ARBA00022598"/>
    </source>
</evidence>
<protein>
    <recommendedName>
        <fullName evidence="12">Tubulin--tyrosine ligase</fullName>
        <ecNumber evidence="11">6.3.2.25</ecNumber>
    </recommendedName>
</protein>
<evidence type="ECO:0000313" key="17">
    <source>
        <dbReference type="RefSeq" id="XP_022097868.1"/>
    </source>
</evidence>
<dbReference type="GO" id="GO:0000226">
    <property type="term" value="P:microtubule cytoskeleton organization"/>
    <property type="evidence" value="ECO:0007669"/>
    <property type="project" value="TreeGrafter"/>
</dbReference>
<feature type="compositionally biased region" description="Polar residues" evidence="14">
    <location>
        <begin position="389"/>
        <end position="404"/>
    </location>
</feature>
<dbReference type="PROSITE" id="PS51221">
    <property type="entry name" value="TTL"/>
    <property type="match status" value="1"/>
</dbReference>
<evidence type="ECO:0000256" key="3">
    <source>
        <dbReference type="ARBA" id="ARBA00006820"/>
    </source>
</evidence>
<keyword evidence="6" id="KW-0547">Nucleotide-binding</keyword>
<evidence type="ECO:0000256" key="11">
    <source>
        <dbReference type="ARBA" id="ARBA00038960"/>
    </source>
</evidence>
<dbReference type="CTD" id="150465"/>
<keyword evidence="7" id="KW-0067">ATP-binding</keyword>
<comment type="cofactor">
    <cofactor evidence="1">
        <name>Mg(2+)</name>
        <dbReference type="ChEBI" id="CHEBI:18420"/>
    </cofactor>
</comment>
<evidence type="ECO:0000256" key="9">
    <source>
        <dbReference type="ARBA" id="ARBA00022958"/>
    </source>
</evidence>
<comment type="cofactor">
    <cofactor evidence="2">
        <name>K(+)</name>
        <dbReference type="ChEBI" id="CHEBI:29103"/>
    </cofactor>
</comment>
<accession>A0A8B7YYV1</accession>
<evidence type="ECO:0000256" key="1">
    <source>
        <dbReference type="ARBA" id="ARBA00001946"/>
    </source>
</evidence>
<evidence type="ECO:0000256" key="10">
    <source>
        <dbReference type="ARBA" id="ARBA00037791"/>
    </source>
</evidence>
<dbReference type="EC" id="6.3.2.25" evidence="11"/>
<keyword evidence="8" id="KW-0460">Magnesium</keyword>
<dbReference type="GO" id="GO:0004835">
    <property type="term" value="F:tubulin-tyrosine ligase activity"/>
    <property type="evidence" value="ECO:0007669"/>
    <property type="project" value="UniProtKB-EC"/>
</dbReference>
<evidence type="ECO:0000256" key="4">
    <source>
        <dbReference type="ARBA" id="ARBA00011245"/>
    </source>
</evidence>
<keyword evidence="5" id="KW-0436">Ligase</keyword>
<evidence type="ECO:0000256" key="13">
    <source>
        <dbReference type="ARBA" id="ARBA00047950"/>
    </source>
</evidence>
<dbReference type="InterPro" id="IPR052492">
    <property type="entry name" value="Tubulin-tyrosine_ligase"/>
</dbReference>
<dbReference type="RefSeq" id="XP_022097868.1">
    <property type="nucleotide sequence ID" value="XM_022242176.1"/>
</dbReference>
<dbReference type="Gene3D" id="3.40.50.11480">
    <property type="match status" value="2"/>
</dbReference>